<reference evidence="1" key="1">
    <citation type="submission" date="2021-04" db="EMBL/GenBank/DDBJ databases">
        <authorList>
            <person name="Chebbi M.A.C M."/>
        </authorList>
    </citation>
    <scope>NUCLEOTIDE SEQUENCE</scope>
</reference>
<name>A0A8J2E8U8_COTCN</name>
<dbReference type="AlphaFoldDB" id="A0A8J2E8U8"/>
<organism evidence="1 2">
    <name type="scientific">Cotesia congregata</name>
    <name type="common">Parasitoid wasp</name>
    <name type="synonym">Apanteles congregatus</name>
    <dbReference type="NCBI Taxonomy" id="51543"/>
    <lineage>
        <taxon>Eukaryota</taxon>
        <taxon>Metazoa</taxon>
        <taxon>Ecdysozoa</taxon>
        <taxon>Arthropoda</taxon>
        <taxon>Hexapoda</taxon>
        <taxon>Insecta</taxon>
        <taxon>Pterygota</taxon>
        <taxon>Neoptera</taxon>
        <taxon>Endopterygota</taxon>
        <taxon>Hymenoptera</taxon>
        <taxon>Apocrita</taxon>
        <taxon>Ichneumonoidea</taxon>
        <taxon>Braconidae</taxon>
        <taxon>Microgastrinae</taxon>
        <taxon>Cotesia</taxon>
    </lineage>
</organism>
<accession>A0A8J2E8U8</accession>
<comment type="caution">
    <text evidence="1">The sequence shown here is derived from an EMBL/GenBank/DDBJ whole genome shotgun (WGS) entry which is preliminary data.</text>
</comment>
<dbReference type="OrthoDB" id="7551508at2759"/>
<gene>
    <name evidence="1" type="ORF">HICCMSTLAB_LOCUS473</name>
</gene>
<dbReference type="EMBL" id="CAJNRD030001114">
    <property type="protein sequence ID" value="CAG5073530.1"/>
    <property type="molecule type" value="Genomic_DNA"/>
</dbReference>
<keyword evidence="2" id="KW-1185">Reference proteome</keyword>
<proteinExistence type="predicted"/>
<sequence>MTENTKEPTKIARLSGTRWLARISAISTMLDQWEPLKQHFQIAKEKERCYTAEQLHSMFEDDKNLIYLTFLKTYLKKVTSLNELFQKDQVECLKLFEDLNDLLYDILQVIVVPQQLAKMNRKDLSGYNFQAYIMAVNHMNFGYAVTKACDDAYIKATKDLTDRQQKNLVSQKFYNDIHGIKERFKLFLVTLGCELQKRVPKNIDILKTMSLFSIQDMNLTFPKDISGIVSTFENISGGTVDDIVSEWNLVHKIQIEATTTDEFWSRFN</sequence>
<evidence type="ECO:0000313" key="1">
    <source>
        <dbReference type="EMBL" id="CAG5073530.1"/>
    </source>
</evidence>
<protein>
    <submittedName>
        <fullName evidence="1">Uncharacterized protein</fullName>
    </submittedName>
</protein>
<dbReference type="Proteomes" id="UP000786811">
    <property type="component" value="Unassembled WGS sequence"/>
</dbReference>
<evidence type="ECO:0000313" key="2">
    <source>
        <dbReference type="Proteomes" id="UP000786811"/>
    </source>
</evidence>